<comment type="caution">
    <text evidence="2">The sequence shown here is derived from an EMBL/GenBank/DDBJ whole genome shotgun (WGS) entry which is preliminary data.</text>
</comment>
<gene>
    <name evidence="2" type="ORF">C7I36_16875</name>
</gene>
<proteinExistence type="predicted"/>
<name>A0A2P7QE18_9GAMM</name>
<evidence type="ECO:0000313" key="2">
    <source>
        <dbReference type="EMBL" id="PSJ36210.1"/>
    </source>
</evidence>
<keyword evidence="3" id="KW-1185">Reference proteome</keyword>
<dbReference type="NCBIfam" id="NF033564">
    <property type="entry name" value="transpos_ISAs1"/>
    <property type="match status" value="1"/>
</dbReference>
<dbReference type="PANTHER" id="PTHR30298:SF0">
    <property type="entry name" value="PROTEIN YBFL-RELATED"/>
    <property type="match status" value="1"/>
</dbReference>
<sequence>MVMGQLKTDAKSNEITAIPALLKLLDIKGCLVSIDAMGCQTDIAGTIVKQGGDYLLAVKGNQELLHRAVQQALRPFHSAATDPASVTVEKGHGRIEAREYHVLAAGDVASQLPEWRGLKTLGVAIGYRLEKSGKQSLEYRYYISSAELDQARFAAAVRDHWRIENSLHWVLDVSMNEDACPIYRGEAAEILSCMRHLALNMLRAETTKKASIRRKQKIASMNTDYLDQVLAAGLRAMAAQ</sequence>
<accession>A0A2P7QE18</accession>
<dbReference type="AlphaFoldDB" id="A0A2P7QE18"/>
<dbReference type="Pfam" id="PF01609">
    <property type="entry name" value="DDE_Tnp_1"/>
    <property type="match status" value="1"/>
</dbReference>
<protein>
    <recommendedName>
        <fullName evidence="1">Transposase IS4-like domain-containing protein</fullName>
    </recommendedName>
</protein>
<feature type="domain" description="Transposase IS4-like" evidence="1">
    <location>
        <begin position="2"/>
        <end position="201"/>
    </location>
</feature>
<dbReference type="PANTHER" id="PTHR30298">
    <property type="entry name" value="H REPEAT-ASSOCIATED PREDICTED TRANSPOSASE"/>
    <property type="match status" value="1"/>
</dbReference>
<dbReference type="InterPro" id="IPR002559">
    <property type="entry name" value="Transposase_11"/>
</dbReference>
<reference evidence="2 3" key="1">
    <citation type="submission" date="2018-03" db="EMBL/GenBank/DDBJ databases">
        <title>The draft genome of Zobellella taiwanensis JCM 13381.</title>
        <authorList>
            <person name="Liu L."/>
            <person name="Li L."/>
            <person name="Wang T."/>
            <person name="Zhang X."/>
            <person name="Liang L."/>
        </authorList>
    </citation>
    <scope>NUCLEOTIDE SEQUENCE [LARGE SCALE GENOMIC DNA]</scope>
    <source>
        <strain evidence="2 3">JCM 13381</strain>
    </source>
</reference>
<dbReference type="GO" id="GO:0003677">
    <property type="term" value="F:DNA binding"/>
    <property type="evidence" value="ECO:0007669"/>
    <property type="project" value="InterPro"/>
</dbReference>
<evidence type="ECO:0000259" key="1">
    <source>
        <dbReference type="Pfam" id="PF01609"/>
    </source>
</evidence>
<dbReference type="EMBL" id="PXYH01000052">
    <property type="protein sequence ID" value="PSJ36210.1"/>
    <property type="molecule type" value="Genomic_DNA"/>
</dbReference>
<dbReference type="InterPro" id="IPR051698">
    <property type="entry name" value="Transposase_11-like"/>
</dbReference>
<dbReference type="GO" id="GO:0006313">
    <property type="term" value="P:DNA transposition"/>
    <property type="evidence" value="ECO:0007669"/>
    <property type="project" value="InterPro"/>
</dbReference>
<dbReference type="InterPro" id="IPR047647">
    <property type="entry name" value="ISAs1_transpos"/>
</dbReference>
<dbReference type="GO" id="GO:0004803">
    <property type="term" value="F:transposase activity"/>
    <property type="evidence" value="ECO:0007669"/>
    <property type="project" value="InterPro"/>
</dbReference>
<organism evidence="2 3">
    <name type="scientific">Zobellella taiwanensis</name>
    <dbReference type="NCBI Taxonomy" id="347535"/>
    <lineage>
        <taxon>Bacteria</taxon>
        <taxon>Pseudomonadati</taxon>
        <taxon>Pseudomonadota</taxon>
        <taxon>Gammaproteobacteria</taxon>
        <taxon>Aeromonadales</taxon>
        <taxon>Aeromonadaceae</taxon>
        <taxon>Zobellella</taxon>
    </lineage>
</organism>
<evidence type="ECO:0000313" key="3">
    <source>
        <dbReference type="Proteomes" id="UP000242181"/>
    </source>
</evidence>
<dbReference type="Proteomes" id="UP000242181">
    <property type="component" value="Unassembled WGS sequence"/>
</dbReference>